<dbReference type="Proteomes" id="UP000019030">
    <property type="component" value="Chromosome"/>
</dbReference>
<accession>W0LGQ0</accession>
<dbReference type="KEGG" id="sfo:Z042_25000"/>
<proteinExistence type="predicted"/>
<gene>
    <name evidence="1" type="ORF">Z042_25000</name>
</gene>
<dbReference type="STRING" id="1441930.Z042_25000"/>
<protein>
    <submittedName>
        <fullName evidence="1">Uncharacterized protein</fullName>
    </submittedName>
</protein>
<name>W0LGQ0_9GAMM</name>
<reference evidence="1 2" key="2">
    <citation type="submission" date="2015-03" db="EMBL/GenBank/DDBJ databases">
        <authorList>
            <person name="Chan K.-G."/>
        </authorList>
    </citation>
    <scope>NUCLEOTIDE SEQUENCE [LARGE SCALE GENOMIC DNA]</scope>
    <source>
        <strain evidence="1 2">RB-25</strain>
    </source>
</reference>
<organism evidence="1 2">
    <name type="scientific">Chania multitudinisentens RB-25</name>
    <dbReference type="NCBI Taxonomy" id="1441930"/>
    <lineage>
        <taxon>Bacteria</taxon>
        <taxon>Pseudomonadati</taxon>
        <taxon>Pseudomonadota</taxon>
        <taxon>Gammaproteobacteria</taxon>
        <taxon>Enterobacterales</taxon>
        <taxon>Yersiniaceae</taxon>
        <taxon>Chania</taxon>
    </lineage>
</organism>
<evidence type="ECO:0000313" key="1">
    <source>
        <dbReference type="EMBL" id="AHG23028.1"/>
    </source>
</evidence>
<reference evidence="1 2" key="1">
    <citation type="submission" date="2014-01" db="EMBL/GenBank/DDBJ databases">
        <title>Isolation of Serratia multitudinisentens RB-25 from Ex-Landfill site.</title>
        <authorList>
            <person name="Robson E.H.J."/>
        </authorList>
    </citation>
    <scope>NUCLEOTIDE SEQUENCE [LARGE SCALE GENOMIC DNA]</scope>
    <source>
        <strain evidence="1 2">RB-25</strain>
    </source>
</reference>
<evidence type="ECO:0000313" key="2">
    <source>
        <dbReference type="Proteomes" id="UP000019030"/>
    </source>
</evidence>
<dbReference type="HOGENOM" id="CLU_2920189_0_0_6"/>
<keyword evidence="2" id="KW-1185">Reference proteome</keyword>
<dbReference type="AlphaFoldDB" id="W0LGQ0"/>
<sequence length="61" mass="7067">MISACLINNRADYSNKPYTAKAIFIRECWLQPLQGDSHVHIGVLRLNLNGNHIQNEFFAYF</sequence>
<dbReference type="EMBL" id="CP007044">
    <property type="protein sequence ID" value="AHG23028.1"/>
    <property type="molecule type" value="Genomic_DNA"/>
</dbReference>